<dbReference type="PANTHER" id="PTHR35985:SF1">
    <property type="entry name" value="OS07G0675200 PROTEIN"/>
    <property type="match status" value="1"/>
</dbReference>
<evidence type="ECO:0000313" key="3">
    <source>
        <dbReference type="Proteomes" id="UP001604336"/>
    </source>
</evidence>
<dbReference type="EMBL" id="JBFOLK010000005">
    <property type="protein sequence ID" value="KAL2510504.1"/>
    <property type="molecule type" value="Genomic_DNA"/>
</dbReference>
<feature type="compositionally biased region" description="Polar residues" evidence="1">
    <location>
        <begin position="80"/>
        <end position="92"/>
    </location>
</feature>
<proteinExistence type="predicted"/>
<evidence type="ECO:0000313" key="2">
    <source>
        <dbReference type="EMBL" id="KAL2510504.1"/>
    </source>
</evidence>
<sequence length="238" mass="26418">MQCRLAATATKLNGLLSVPRNQYLPQRLASATTTGRMADPAVQAVEPEEVDATEAVLDEKLRHLPEKELIKEPNVPPKSPTDSSPKLESTGVNERIDPITQQKRRHSSANASGGGAAVEDFNCAGLDGSPWPEDRSEQREELQMEDDREYFKHHKASPLSEIEFADTRKPIARATDGTVQNYYAGYGGEGVVLWLPEQIDTAEDSLRRASEIFRENAIRGDPDSPHGRVLRALRGEYW</sequence>
<evidence type="ECO:0000256" key="1">
    <source>
        <dbReference type="SAM" id="MobiDB-lite"/>
    </source>
</evidence>
<comment type="caution">
    <text evidence="2">The sequence shown here is derived from an EMBL/GenBank/DDBJ whole genome shotgun (WGS) entry which is preliminary data.</text>
</comment>
<dbReference type="Proteomes" id="UP001604336">
    <property type="component" value="Unassembled WGS sequence"/>
</dbReference>
<dbReference type="PANTHER" id="PTHR35985">
    <property type="entry name" value="OS07G0675200 PROTEIN"/>
    <property type="match status" value="1"/>
</dbReference>
<feature type="region of interest" description="Disordered" evidence="1">
    <location>
        <begin position="64"/>
        <end position="145"/>
    </location>
</feature>
<feature type="compositionally biased region" description="Basic and acidic residues" evidence="1">
    <location>
        <begin position="132"/>
        <end position="142"/>
    </location>
</feature>
<organism evidence="2 3">
    <name type="scientific">Abeliophyllum distichum</name>
    <dbReference type="NCBI Taxonomy" id="126358"/>
    <lineage>
        <taxon>Eukaryota</taxon>
        <taxon>Viridiplantae</taxon>
        <taxon>Streptophyta</taxon>
        <taxon>Embryophyta</taxon>
        <taxon>Tracheophyta</taxon>
        <taxon>Spermatophyta</taxon>
        <taxon>Magnoliopsida</taxon>
        <taxon>eudicotyledons</taxon>
        <taxon>Gunneridae</taxon>
        <taxon>Pentapetalae</taxon>
        <taxon>asterids</taxon>
        <taxon>lamiids</taxon>
        <taxon>Lamiales</taxon>
        <taxon>Oleaceae</taxon>
        <taxon>Forsythieae</taxon>
        <taxon>Abeliophyllum</taxon>
    </lineage>
</organism>
<protein>
    <submittedName>
        <fullName evidence="2">Uncharacterized protein</fullName>
    </submittedName>
</protein>
<dbReference type="AlphaFoldDB" id="A0ABD1TCR8"/>
<reference evidence="3" key="1">
    <citation type="submission" date="2024-07" db="EMBL/GenBank/DDBJ databases">
        <title>Two chromosome-level genome assemblies of Korean endemic species Abeliophyllum distichum and Forsythia ovata (Oleaceae).</title>
        <authorList>
            <person name="Jang H."/>
        </authorList>
    </citation>
    <scope>NUCLEOTIDE SEQUENCE [LARGE SCALE GENOMIC DNA]</scope>
</reference>
<keyword evidence="3" id="KW-1185">Reference proteome</keyword>
<gene>
    <name evidence="2" type="ORF">Adt_16104</name>
</gene>
<name>A0ABD1TCR8_9LAMI</name>
<accession>A0ABD1TCR8</accession>